<dbReference type="PATRIC" id="fig|246787.4.peg.5483"/>
<evidence type="ECO:0000256" key="8">
    <source>
        <dbReference type="SAM" id="SignalP"/>
    </source>
</evidence>
<dbReference type="InterPro" id="IPR039426">
    <property type="entry name" value="TonB-dep_rcpt-like"/>
</dbReference>
<protein>
    <submittedName>
        <fullName evidence="10">TonB dependent receptor</fullName>
    </submittedName>
</protein>
<feature type="chain" id="PRO_5006047748" evidence="8">
    <location>
        <begin position="28"/>
        <end position="999"/>
    </location>
</feature>
<evidence type="ECO:0000256" key="2">
    <source>
        <dbReference type="ARBA" id="ARBA00022448"/>
    </source>
</evidence>
<evidence type="ECO:0000256" key="4">
    <source>
        <dbReference type="ARBA" id="ARBA00022692"/>
    </source>
</evidence>
<evidence type="ECO:0000256" key="1">
    <source>
        <dbReference type="ARBA" id="ARBA00004571"/>
    </source>
</evidence>
<dbReference type="InterPro" id="IPR037066">
    <property type="entry name" value="Plug_dom_sf"/>
</dbReference>
<comment type="similarity">
    <text evidence="7">Belongs to the TonB-dependent receptor family.</text>
</comment>
<dbReference type="InterPro" id="IPR036942">
    <property type="entry name" value="Beta-barrel_TonB_sf"/>
</dbReference>
<evidence type="ECO:0000313" key="11">
    <source>
        <dbReference type="Proteomes" id="UP000061809"/>
    </source>
</evidence>
<keyword evidence="4 7" id="KW-0812">Transmembrane</keyword>
<evidence type="ECO:0000259" key="9">
    <source>
        <dbReference type="Pfam" id="PF07715"/>
    </source>
</evidence>
<evidence type="ECO:0000256" key="6">
    <source>
        <dbReference type="ARBA" id="ARBA00023237"/>
    </source>
</evidence>
<dbReference type="Gene3D" id="2.40.170.20">
    <property type="entry name" value="TonB-dependent receptor, beta-barrel domain"/>
    <property type="match status" value="1"/>
</dbReference>
<keyword evidence="8" id="KW-0732">Signal</keyword>
<evidence type="ECO:0000256" key="5">
    <source>
        <dbReference type="ARBA" id="ARBA00023136"/>
    </source>
</evidence>
<evidence type="ECO:0000256" key="7">
    <source>
        <dbReference type="PROSITE-ProRule" id="PRU01360"/>
    </source>
</evidence>
<gene>
    <name evidence="10" type="ORF">BcellWH2_05309</name>
</gene>
<dbReference type="InterPro" id="IPR023996">
    <property type="entry name" value="TonB-dep_OMP_SusC/RagA"/>
</dbReference>
<dbReference type="RefSeq" id="WP_029428162.1">
    <property type="nucleotide sequence ID" value="NZ_CP012801.1"/>
</dbReference>
<dbReference type="Gene3D" id="2.60.40.1120">
    <property type="entry name" value="Carboxypeptidase-like, regulatory domain"/>
    <property type="match status" value="1"/>
</dbReference>
<dbReference type="InterPro" id="IPR012910">
    <property type="entry name" value="Plug_dom"/>
</dbReference>
<keyword evidence="3 7" id="KW-1134">Transmembrane beta strand</keyword>
<keyword evidence="6 7" id="KW-0998">Cell outer membrane</keyword>
<dbReference type="GO" id="GO:0009279">
    <property type="term" value="C:cell outer membrane"/>
    <property type="evidence" value="ECO:0007669"/>
    <property type="project" value="UniProtKB-SubCell"/>
</dbReference>
<dbReference type="SUPFAM" id="SSF56935">
    <property type="entry name" value="Porins"/>
    <property type="match status" value="1"/>
</dbReference>
<proteinExistence type="inferred from homology"/>
<dbReference type="Pfam" id="PF13715">
    <property type="entry name" value="CarbopepD_reg_2"/>
    <property type="match status" value="1"/>
</dbReference>
<feature type="signal peptide" evidence="8">
    <location>
        <begin position="1"/>
        <end position="27"/>
    </location>
</feature>
<evidence type="ECO:0000256" key="3">
    <source>
        <dbReference type="ARBA" id="ARBA00022452"/>
    </source>
</evidence>
<name>A0A0P0GIT7_9BACE</name>
<dbReference type="Pfam" id="PF07715">
    <property type="entry name" value="Plug"/>
    <property type="match status" value="1"/>
</dbReference>
<dbReference type="NCBIfam" id="TIGR04057">
    <property type="entry name" value="SusC_RagA_signa"/>
    <property type="match status" value="1"/>
</dbReference>
<dbReference type="InterPro" id="IPR023997">
    <property type="entry name" value="TonB-dep_OMP_SusC/RagA_CS"/>
</dbReference>
<reference evidence="10 11" key="1">
    <citation type="journal article" date="2015" name="Science">
        <title>Genetic determinants of in vivo fitness and diet responsiveness in multiple human gut Bacteroides.</title>
        <authorList>
            <person name="Wu M."/>
            <person name="McNulty N.P."/>
            <person name="Rodionov D.A."/>
            <person name="Khoroshkin M.S."/>
            <person name="Griffin N.W."/>
            <person name="Cheng J."/>
            <person name="Latreille P."/>
            <person name="Kerstetter R.A."/>
            <person name="Terrapon N."/>
            <person name="Henrissat B."/>
            <person name="Osterman A.L."/>
            <person name="Gordon J.I."/>
        </authorList>
    </citation>
    <scope>NUCLEOTIDE SEQUENCE [LARGE SCALE GENOMIC DNA]</scope>
    <source>
        <strain evidence="10 11">WH2</strain>
    </source>
</reference>
<dbReference type="KEGG" id="bcel:BcellWH2_05309"/>
<keyword evidence="2 7" id="KW-0813">Transport</keyword>
<dbReference type="SUPFAM" id="SSF49464">
    <property type="entry name" value="Carboxypeptidase regulatory domain-like"/>
    <property type="match status" value="1"/>
</dbReference>
<keyword evidence="10" id="KW-0675">Receptor</keyword>
<dbReference type="Gene3D" id="2.170.130.10">
    <property type="entry name" value="TonB-dependent receptor, plug domain"/>
    <property type="match status" value="1"/>
</dbReference>
<keyword evidence="5 7" id="KW-0472">Membrane</keyword>
<comment type="subcellular location">
    <subcellularLocation>
        <location evidence="1 7">Cell outer membrane</location>
        <topology evidence="1 7">Multi-pass membrane protein</topology>
    </subcellularLocation>
</comment>
<dbReference type="Proteomes" id="UP000061809">
    <property type="component" value="Chromosome"/>
</dbReference>
<accession>A0A0P0GIT7</accession>
<feature type="domain" description="TonB-dependent receptor plug" evidence="9">
    <location>
        <begin position="120"/>
        <end position="225"/>
    </location>
</feature>
<organism evidence="10 11">
    <name type="scientific">Bacteroides cellulosilyticus</name>
    <dbReference type="NCBI Taxonomy" id="246787"/>
    <lineage>
        <taxon>Bacteria</taxon>
        <taxon>Pseudomonadati</taxon>
        <taxon>Bacteroidota</taxon>
        <taxon>Bacteroidia</taxon>
        <taxon>Bacteroidales</taxon>
        <taxon>Bacteroidaceae</taxon>
        <taxon>Bacteroides</taxon>
    </lineage>
</organism>
<dbReference type="FunFam" id="2.170.130.10:FF:000009">
    <property type="entry name" value="SusC/RagA family TonB-linked outer membrane protein"/>
    <property type="match status" value="1"/>
</dbReference>
<sequence>MQKYKMPIRLRIMACLIGMLLPMCMFAQQITVQGVVKDQTGETVIGASVVQKNTTNGTITGIDGDFSLNVPSDAVIVVSFVGYKSLEVPVKGQKQIMVTLSEDSEMLDEVVVIGYGTMKKSDLTGAVSSLGSKDIKDAPVSNLGQAIQGRISGVQVVDAGKPGDNVSIKIRGLGSINNCDPLVVIDGVPTDLGLSSLNMADVERLDVLKDASATAIYGSRGANGVVMITTKRGTEGKGKLSVSANCAFQNATNVPSLLNASQYADLSNDMMVNSGRNPNPNWANPSELGAGTDWMDELLRTGVMQNYTVSYSGGNEKSHYYVSGGFLDQSGTVRSVNYRRFTFQSNSDAQVLKWLKFSNNITFSTDTKDSGSYNIGDALKALPVLPVKNEDGSWSGPEGNSEWYGSIRNPIGPTQLNKSQTKGYNFLANLTAELTFTKWLKFKSTFGYDAKFWFIDNFTPKYNWKPIPTEETSRYKSDNKSFTYLWDNYFLFDHTFAEKHRVGVMAGSSAQWNENDYLNAQKNVFMFDNVHEMDNGQEMYAIGGSSNEWALLSYMARINYSYEDRYMLTATVRRDGSSRFGKKNRWGTFPSVSAAWRISQESWFPKNDVVNDLKIRVGYGVTGSQASVGNYSYLASYNTSVYPFGTTSGNQTALVSSTLANPYIHWEEVAQTNIGFDASLFNSRIVFSLDAYLKETRDMLVKASIPITSGFEDTTTTYTNAGKVRNQGLEMSLHTINLTGELGWETNVTATYNKNKIKDLNSAVPYYINQINNSYVTMLAKDYPINAFYGYVTDGLFQNQAEVDAHAVQPGAEPGDIRFRDLNNDGVINDSDRTVIGNPNPSWFFSMNNNLSYKGFELSVFLQGVAGNKIYNANNIDNVGMAAAYNQTTDVLNRWRGEGTSYSMPRAVFGDPNQNCRVSDRFVEDGSYLRVKNITLSYTFPKQWLQKLQIENARLSLSCENVATITGYSGFDPEVDINGIDLSRYPISRTFSVGLNFNF</sequence>
<evidence type="ECO:0000313" key="10">
    <source>
        <dbReference type="EMBL" id="ALJ62511.1"/>
    </source>
</evidence>
<dbReference type="EMBL" id="CP012801">
    <property type="protein sequence ID" value="ALJ62511.1"/>
    <property type="molecule type" value="Genomic_DNA"/>
</dbReference>
<dbReference type="NCBIfam" id="TIGR04056">
    <property type="entry name" value="OMP_RagA_SusC"/>
    <property type="match status" value="1"/>
</dbReference>
<dbReference type="InterPro" id="IPR008969">
    <property type="entry name" value="CarboxyPept-like_regulatory"/>
</dbReference>
<dbReference type="PROSITE" id="PS52016">
    <property type="entry name" value="TONB_DEPENDENT_REC_3"/>
    <property type="match status" value="1"/>
</dbReference>
<dbReference type="AlphaFoldDB" id="A0A0P0GIT7"/>